<dbReference type="EC" id="3.1.3.2" evidence="7"/>
<feature type="domain" description="Phosphotyrosine protein phosphatase I" evidence="8">
    <location>
        <begin position="5"/>
        <end position="154"/>
    </location>
</feature>
<keyword evidence="5 7" id="KW-0904">Protein phosphatase</keyword>
<evidence type="ECO:0000256" key="6">
    <source>
        <dbReference type="PIRSR" id="PIRSR617867-1"/>
    </source>
</evidence>
<dbReference type="GO" id="GO:0003993">
    <property type="term" value="F:acid phosphatase activity"/>
    <property type="evidence" value="ECO:0007669"/>
    <property type="project" value="UniProtKB-UniRule"/>
</dbReference>
<evidence type="ECO:0000256" key="1">
    <source>
        <dbReference type="ARBA" id="ARBA00004496"/>
    </source>
</evidence>
<dbReference type="Proteomes" id="UP000683360">
    <property type="component" value="Unassembled WGS sequence"/>
</dbReference>
<comment type="function">
    <text evidence="7">Acts on tyrosine phosphorylated proteins, low-MW aryl phosphates and natural and synthetic acyl phosphates.</text>
</comment>
<dbReference type="EMBL" id="CAJPWZ010001480">
    <property type="protein sequence ID" value="CAG2216349.1"/>
    <property type="molecule type" value="Genomic_DNA"/>
</dbReference>
<dbReference type="Gene3D" id="3.40.50.2300">
    <property type="match status" value="1"/>
</dbReference>
<dbReference type="InterPro" id="IPR036196">
    <property type="entry name" value="Ptyr_pPase_sf"/>
</dbReference>
<evidence type="ECO:0000313" key="10">
    <source>
        <dbReference type="Proteomes" id="UP000683360"/>
    </source>
</evidence>
<dbReference type="EC" id="3.1.3.48" evidence="7"/>
<feature type="active site" description="Proton donor" evidence="6">
    <location>
        <position position="127"/>
    </location>
</feature>
<protein>
    <recommendedName>
        <fullName evidence="7">Low molecular weight phosphotyrosine protein phosphatase</fullName>
        <shortName evidence="7">LMW-PTP</shortName>
        <shortName evidence="7">LMW-PTPase</shortName>
        <ecNumber evidence="7">3.1.3.2</ecNumber>
        <ecNumber evidence="7">3.1.3.48</ecNumber>
    </recommendedName>
    <alternativeName>
        <fullName evidence="7">Low molecular weight cytosolic acid phosphatase</fullName>
    </alternativeName>
</protein>
<dbReference type="InterPro" id="IPR002115">
    <property type="entry name" value="Tyr_Pase_low_mol_wt_mml"/>
</dbReference>
<evidence type="ECO:0000256" key="2">
    <source>
        <dbReference type="ARBA" id="ARBA00011063"/>
    </source>
</evidence>
<evidence type="ECO:0000256" key="7">
    <source>
        <dbReference type="RuleBase" id="RU368115"/>
    </source>
</evidence>
<evidence type="ECO:0000256" key="3">
    <source>
        <dbReference type="ARBA" id="ARBA00022490"/>
    </source>
</evidence>
<comment type="subcellular location">
    <subcellularLocation>
        <location evidence="1 7">Cytoplasm</location>
    </subcellularLocation>
</comment>
<evidence type="ECO:0000313" key="9">
    <source>
        <dbReference type="EMBL" id="CAG2216349.1"/>
    </source>
</evidence>
<comment type="catalytic activity">
    <reaction evidence="7">
        <text>O-phospho-L-tyrosyl-[protein] + H2O = L-tyrosyl-[protein] + phosphate</text>
        <dbReference type="Rhea" id="RHEA:10684"/>
        <dbReference type="Rhea" id="RHEA-COMP:10136"/>
        <dbReference type="Rhea" id="RHEA-COMP:20101"/>
        <dbReference type="ChEBI" id="CHEBI:15377"/>
        <dbReference type="ChEBI" id="CHEBI:43474"/>
        <dbReference type="ChEBI" id="CHEBI:46858"/>
        <dbReference type="ChEBI" id="CHEBI:61978"/>
        <dbReference type="EC" id="3.1.3.48"/>
    </reaction>
</comment>
<comment type="caution">
    <text evidence="9">The sequence shown here is derived from an EMBL/GenBank/DDBJ whole genome shotgun (WGS) entry which is preliminary data.</text>
</comment>
<evidence type="ECO:0000259" key="8">
    <source>
        <dbReference type="SMART" id="SM00226"/>
    </source>
</evidence>
<organism evidence="9 10">
    <name type="scientific">Mytilus edulis</name>
    <name type="common">Blue mussel</name>
    <dbReference type="NCBI Taxonomy" id="6550"/>
    <lineage>
        <taxon>Eukaryota</taxon>
        <taxon>Metazoa</taxon>
        <taxon>Spiralia</taxon>
        <taxon>Lophotrochozoa</taxon>
        <taxon>Mollusca</taxon>
        <taxon>Bivalvia</taxon>
        <taxon>Autobranchia</taxon>
        <taxon>Pteriomorphia</taxon>
        <taxon>Mytilida</taxon>
        <taxon>Mytiloidea</taxon>
        <taxon>Mytilidae</taxon>
        <taxon>Mytilinae</taxon>
        <taxon>Mytilus</taxon>
    </lineage>
</organism>
<dbReference type="PRINTS" id="PR00720">
    <property type="entry name" value="MAMMALPTPASE"/>
</dbReference>
<dbReference type="SUPFAM" id="SSF52788">
    <property type="entry name" value="Phosphotyrosine protein phosphatases I"/>
    <property type="match status" value="1"/>
</dbReference>
<dbReference type="Pfam" id="PF01451">
    <property type="entry name" value="LMWPc"/>
    <property type="match status" value="1"/>
</dbReference>
<dbReference type="AlphaFoldDB" id="A0A8S3S4T0"/>
<comment type="similarity">
    <text evidence="2 7">Belongs to the low molecular weight phosphotyrosine protein phosphatase family.</text>
</comment>
<evidence type="ECO:0000256" key="5">
    <source>
        <dbReference type="ARBA" id="ARBA00022912"/>
    </source>
</evidence>
<dbReference type="InterPro" id="IPR050438">
    <property type="entry name" value="LMW_PTPase"/>
</dbReference>
<dbReference type="PANTHER" id="PTHR11717:SF7">
    <property type="entry name" value="LOW MOLECULAR WEIGHT PHOSPHOTYROSINE PROTEIN PHOSPHATASE"/>
    <property type="match status" value="1"/>
</dbReference>
<dbReference type="OrthoDB" id="3388at2759"/>
<proteinExistence type="inferred from homology"/>
<feature type="active site" description="Nucleophile" evidence="6">
    <location>
        <position position="11"/>
    </location>
</feature>
<sequence>MSKKHSVLFICLGNICRSPIAEAVFLRLLKEKKQEQNWDVDSAAMGDWHLGLGPNERTVVTLKKFGITDYKHIVRQIKQEDFERFDYIFGMDHQNMSDLDGIKPKNCHAKTVLLGEYDPKKELIIVDPYFGNDMKDFDKVYEQCCRCCEGFFNAVTGS</sequence>
<evidence type="ECO:0000256" key="4">
    <source>
        <dbReference type="ARBA" id="ARBA00022801"/>
    </source>
</evidence>
<feature type="active site" evidence="6">
    <location>
        <position position="17"/>
    </location>
</feature>
<keyword evidence="10" id="KW-1185">Reference proteome</keyword>
<dbReference type="GO" id="GO:0004726">
    <property type="term" value="F:non-membrane spanning protein tyrosine phosphatase activity"/>
    <property type="evidence" value="ECO:0007669"/>
    <property type="project" value="InterPro"/>
</dbReference>
<dbReference type="FunFam" id="3.40.50.2300:FF:000105">
    <property type="entry name" value="Low molecular weight phosphotyrosine protein"/>
    <property type="match status" value="1"/>
</dbReference>
<dbReference type="SMART" id="SM00226">
    <property type="entry name" value="LMWPc"/>
    <property type="match status" value="1"/>
</dbReference>
<comment type="catalytic activity">
    <reaction evidence="7">
        <text>a phosphate monoester + H2O = an alcohol + phosphate</text>
        <dbReference type="Rhea" id="RHEA:15017"/>
        <dbReference type="ChEBI" id="CHEBI:15377"/>
        <dbReference type="ChEBI" id="CHEBI:30879"/>
        <dbReference type="ChEBI" id="CHEBI:43474"/>
        <dbReference type="ChEBI" id="CHEBI:67140"/>
        <dbReference type="EC" id="3.1.3.2"/>
    </reaction>
</comment>
<dbReference type="CDD" id="cd16343">
    <property type="entry name" value="LMWPTP"/>
    <property type="match status" value="1"/>
</dbReference>
<accession>A0A8S3S4T0</accession>
<dbReference type="InterPro" id="IPR023485">
    <property type="entry name" value="Ptyr_pPase"/>
</dbReference>
<dbReference type="PRINTS" id="PR00719">
    <property type="entry name" value="LMWPTPASE"/>
</dbReference>
<dbReference type="GO" id="GO:0005737">
    <property type="term" value="C:cytoplasm"/>
    <property type="evidence" value="ECO:0007669"/>
    <property type="project" value="UniProtKB-SubCell"/>
</dbReference>
<gene>
    <name evidence="9" type="ORF">MEDL_30102</name>
</gene>
<keyword evidence="4 7" id="KW-0378">Hydrolase</keyword>
<keyword evidence="3 7" id="KW-0963">Cytoplasm</keyword>
<name>A0A8S3S4T0_MYTED</name>
<reference evidence="9" key="1">
    <citation type="submission" date="2021-03" db="EMBL/GenBank/DDBJ databases">
        <authorList>
            <person name="Bekaert M."/>
        </authorList>
    </citation>
    <scope>NUCLEOTIDE SEQUENCE</scope>
</reference>
<dbReference type="InterPro" id="IPR017867">
    <property type="entry name" value="Tyr_phospatase_low_mol_wt"/>
</dbReference>
<dbReference type="PANTHER" id="PTHR11717">
    <property type="entry name" value="LOW MOLECULAR WEIGHT PROTEIN TYROSINE PHOSPHATASE"/>
    <property type="match status" value="1"/>
</dbReference>